<organism evidence="2 3">
    <name type="scientific">Mycena albidolilacea</name>
    <dbReference type="NCBI Taxonomy" id="1033008"/>
    <lineage>
        <taxon>Eukaryota</taxon>
        <taxon>Fungi</taxon>
        <taxon>Dikarya</taxon>
        <taxon>Basidiomycota</taxon>
        <taxon>Agaricomycotina</taxon>
        <taxon>Agaricomycetes</taxon>
        <taxon>Agaricomycetidae</taxon>
        <taxon>Agaricales</taxon>
        <taxon>Marasmiineae</taxon>
        <taxon>Mycenaceae</taxon>
        <taxon>Mycena</taxon>
    </lineage>
</organism>
<feature type="chain" id="PRO_5041990650" description="Secreted protein" evidence="1">
    <location>
        <begin position="24"/>
        <end position="130"/>
    </location>
</feature>
<evidence type="ECO:0008006" key="4">
    <source>
        <dbReference type="Google" id="ProtNLM"/>
    </source>
</evidence>
<gene>
    <name evidence="2" type="ORF">DFH08DRAFT_965491</name>
</gene>
<reference evidence="2" key="1">
    <citation type="submission" date="2023-03" db="EMBL/GenBank/DDBJ databases">
        <title>Massive genome expansion in bonnet fungi (Mycena s.s.) driven by repeated elements and novel gene families across ecological guilds.</title>
        <authorList>
            <consortium name="Lawrence Berkeley National Laboratory"/>
            <person name="Harder C.B."/>
            <person name="Miyauchi S."/>
            <person name="Viragh M."/>
            <person name="Kuo A."/>
            <person name="Thoen E."/>
            <person name="Andreopoulos B."/>
            <person name="Lu D."/>
            <person name="Skrede I."/>
            <person name="Drula E."/>
            <person name="Henrissat B."/>
            <person name="Morin E."/>
            <person name="Kohler A."/>
            <person name="Barry K."/>
            <person name="LaButti K."/>
            <person name="Morin E."/>
            <person name="Salamov A."/>
            <person name="Lipzen A."/>
            <person name="Mereny Z."/>
            <person name="Hegedus B."/>
            <person name="Baldrian P."/>
            <person name="Stursova M."/>
            <person name="Weitz H."/>
            <person name="Taylor A."/>
            <person name="Grigoriev I.V."/>
            <person name="Nagy L.G."/>
            <person name="Martin F."/>
            <person name="Kauserud H."/>
        </authorList>
    </citation>
    <scope>NUCLEOTIDE SEQUENCE</scope>
    <source>
        <strain evidence="2">CBHHK002</strain>
    </source>
</reference>
<dbReference type="Proteomes" id="UP001218218">
    <property type="component" value="Unassembled WGS sequence"/>
</dbReference>
<keyword evidence="3" id="KW-1185">Reference proteome</keyword>
<evidence type="ECO:0000313" key="2">
    <source>
        <dbReference type="EMBL" id="KAJ7334744.1"/>
    </source>
</evidence>
<dbReference type="AlphaFoldDB" id="A0AAD7EKQ9"/>
<comment type="caution">
    <text evidence="2">The sequence shown here is derived from an EMBL/GenBank/DDBJ whole genome shotgun (WGS) entry which is preliminary data.</text>
</comment>
<proteinExistence type="predicted"/>
<name>A0AAD7EKQ9_9AGAR</name>
<feature type="signal peptide" evidence="1">
    <location>
        <begin position="1"/>
        <end position="23"/>
    </location>
</feature>
<keyword evidence="1" id="KW-0732">Signal</keyword>
<accession>A0AAD7EKQ9</accession>
<protein>
    <recommendedName>
        <fullName evidence="4">Secreted protein</fullName>
    </recommendedName>
</protein>
<sequence>MKLLLGLLYVASLGLLGVRLAHDAQVISDLLRLTFSALRGHLSSLANIATPARLWGAASTNWWPGPWLEVPPLTTPSFSPNDHAVAASTVDRVISSAFLGLVYQTSLHYDSPRAARGSTIDNCHVSPTTG</sequence>
<evidence type="ECO:0000313" key="3">
    <source>
        <dbReference type="Proteomes" id="UP001218218"/>
    </source>
</evidence>
<evidence type="ECO:0000256" key="1">
    <source>
        <dbReference type="SAM" id="SignalP"/>
    </source>
</evidence>
<dbReference type="EMBL" id="JARIHO010000032">
    <property type="protein sequence ID" value="KAJ7334744.1"/>
    <property type="molecule type" value="Genomic_DNA"/>
</dbReference>